<dbReference type="Gene3D" id="2.40.30.10">
    <property type="entry name" value="Translation factors"/>
    <property type="match status" value="1"/>
</dbReference>
<dbReference type="Pfam" id="PF03144">
    <property type="entry name" value="GTP_EFTU_D2"/>
    <property type="match status" value="1"/>
</dbReference>
<name>A0A316ZGS6_9BASI</name>
<comment type="subcellular location">
    <subcellularLocation>
        <location evidence="6">Mitochondrion</location>
    </subcellularLocation>
</comment>
<dbReference type="SUPFAM" id="SSF50447">
    <property type="entry name" value="Translation proteins"/>
    <property type="match status" value="1"/>
</dbReference>
<dbReference type="OrthoDB" id="198619at2759"/>
<dbReference type="GO" id="GO:0003924">
    <property type="term" value="F:GTPase activity"/>
    <property type="evidence" value="ECO:0007669"/>
    <property type="project" value="UniProtKB-UniRule"/>
</dbReference>
<proteinExistence type="inferred from homology"/>
<dbReference type="UniPathway" id="UPA00345"/>
<reference evidence="8 9" key="1">
    <citation type="journal article" date="2018" name="Mol. Biol. Evol.">
        <title>Broad Genomic Sampling Reveals a Smut Pathogenic Ancestry of the Fungal Clade Ustilaginomycotina.</title>
        <authorList>
            <person name="Kijpornyongpan T."/>
            <person name="Mondo S.J."/>
            <person name="Barry K."/>
            <person name="Sandor L."/>
            <person name="Lee J."/>
            <person name="Lipzen A."/>
            <person name="Pangilinan J."/>
            <person name="LaButti K."/>
            <person name="Hainaut M."/>
            <person name="Henrissat B."/>
            <person name="Grigoriev I.V."/>
            <person name="Spatafora J.W."/>
            <person name="Aime M.C."/>
        </authorList>
    </citation>
    <scope>NUCLEOTIDE SEQUENCE [LARGE SCALE GENOMIC DNA]</scope>
    <source>
        <strain evidence="8 9">MCA 4186</strain>
    </source>
</reference>
<dbReference type="GO" id="GO:0070125">
    <property type="term" value="P:mitochondrial translational elongation"/>
    <property type="evidence" value="ECO:0007669"/>
    <property type="project" value="UniProtKB-UniRule"/>
</dbReference>
<accession>A0A316ZGS6</accession>
<dbReference type="Gene3D" id="3.40.50.300">
    <property type="entry name" value="P-loop containing nucleotide triphosphate hydrolases"/>
    <property type="match status" value="1"/>
</dbReference>
<dbReference type="InterPro" id="IPR020568">
    <property type="entry name" value="Ribosomal_Su5_D2-typ_SF"/>
</dbReference>
<evidence type="ECO:0000256" key="5">
    <source>
        <dbReference type="ARBA" id="ARBA00023134"/>
    </source>
</evidence>
<comment type="pathway">
    <text evidence="6">Protein biosynthesis; polypeptide chain elongation.</text>
</comment>
<keyword evidence="4 6" id="KW-0648">Protein biosynthesis</keyword>
<dbReference type="InterPro" id="IPR005517">
    <property type="entry name" value="Transl_elong_EFG/EF2_IV"/>
</dbReference>
<dbReference type="FunFam" id="3.30.70.870:FF:000001">
    <property type="entry name" value="Elongation factor G"/>
    <property type="match status" value="1"/>
</dbReference>
<dbReference type="InterPro" id="IPR027417">
    <property type="entry name" value="P-loop_NTPase"/>
</dbReference>
<dbReference type="PROSITE" id="PS51722">
    <property type="entry name" value="G_TR_2"/>
    <property type="match status" value="1"/>
</dbReference>
<dbReference type="Pfam" id="PF00009">
    <property type="entry name" value="GTP_EFTU"/>
    <property type="match status" value="1"/>
</dbReference>
<dbReference type="NCBIfam" id="TIGR00231">
    <property type="entry name" value="small_GTP"/>
    <property type="match status" value="1"/>
</dbReference>
<comment type="similarity">
    <text evidence="6">Belongs to the GTP-binding elongation factor family. EF-G/EF-2 subfamily.</text>
</comment>
<dbReference type="InterPro" id="IPR035647">
    <property type="entry name" value="EFG_III/V"/>
</dbReference>
<dbReference type="PANTHER" id="PTHR43636:SF2">
    <property type="entry name" value="ELONGATION FACTOR G, MITOCHONDRIAL"/>
    <property type="match status" value="1"/>
</dbReference>
<dbReference type="InterPro" id="IPR014721">
    <property type="entry name" value="Ribsml_uS5_D2-typ_fold_subgr"/>
</dbReference>
<dbReference type="Gene3D" id="3.30.70.870">
    <property type="entry name" value="Elongation Factor G (Translational Gtpase), domain 3"/>
    <property type="match status" value="1"/>
</dbReference>
<dbReference type="InterPro" id="IPR005225">
    <property type="entry name" value="Small_GTP-bd"/>
</dbReference>
<dbReference type="FunFam" id="3.40.50.300:FF:000029">
    <property type="entry name" value="Elongation factor G"/>
    <property type="match status" value="1"/>
</dbReference>
<protein>
    <recommendedName>
        <fullName evidence="6">Elongation factor G, mitochondrial</fullName>
        <shortName evidence="6">EF-Gmt</shortName>
    </recommendedName>
    <alternativeName>
        <fullName evidence="6">Elongation factor G 1, mitochondrial</fullName>
        <shortName evidence="6">mEF-G 1</shortName>
    </alternativeName>
    <alternativeName>
        <fullName evidence="6">Elongation factor G1</fullName>
    </alternativeName>
</protein>
<dbReference type="InterPro" id="IPR009022">
    <property type="entry name" value="EFG_III"/>
</dbReference>
<evidence type="ECO:0000256" key="6">
    <source>
        <dbReference type="HAMAP-Rule" id="MF_03061"/>
    </source>
</evidence>
<comment type="similarity">
    <text evidence="1">Belongs to the TRAFAC class translation factor GTPase superfamily. Classic translation factor GTPase family. EF-G/EF-2 subfamily.</text>
</comment>
<dbReference type="InterPro" id="IPR047872">
    <property type="entry name" value="EFG_IV"/>
</dbReference>
<evidence type="ECO:0000256" key="1">
    <source>
        <dbReference type="ARBA" id="ARBA00005870"/>
    </source>
</evidence>
<evidence type="ECO:0000259" key="7">
    <source>
        <dbReference type="PROSITE" id="PS51722"/>
    </source>
</evidence>
<feature type="binding site" evidence="6">
    <location>
        <begin position="247"/>
        <end position="250"/>
    </location>
    <ligand>
        <name>GTP</name>
        <dbReference type="ChEBI" id="CHEBI:37565"/>
    </ligand>
</feature>
<dbReference type="Gene3D" id="3.30.230.10">
    <property type="match status" value="1"/>
</dbReference>
<dbReference type="Gene3D" id="3.30.70.240">
    <property type="match status" value="1"/>
</dbReference>
<dbReference type="SUPFAM" id="SSF52540">
    <property type="entry name" value="P-loop containing nucleoside triphosphate hydrolases"/>
    <property type="match status" value="1"/>
</dbReference>
<dbReference type="GO" id="GO:0005525">
    <property type="term" value="F:GTP binding"/>
    <property type="evidence" value="ECO:0007669"/>
    <property type="project" value="UniProtKB-UniRule"/>
</dbReference>
<dbReference type="CDD" id="cd01886">
    <property type="entry name" value="EF-G"/>
    <property type="match status" value="1"/>
</dbReference>
<dbReference type="InterPro" id="IPR000640">
    <property type="entry name" value="EFG_V-like"/>
</dbReference>
<dbReference type="InterPro" id="IPR004540">
    <property type="entry name" value="Transl_elong_EFG/EF2"/>
</dbReference>
<dbReference type="CDD" id="cd16262">
    <property type="entry name" value="EFG_III"/>
    <property type="match status" value="1"/>
</dbReference>
<dbReference type="InterPro" id="IPR000795">
    <property type="entry name" value="T_Tr_GTP-bd_dom"/>
</dbReference>
<evidence type="ECO:0000256" key="3">
    <source>
        <dbReference type="ARBA" id="ARBA00022768"/>
    </source>
</evidence>
<dbReference type="InterPro" id="IPR009000">
    <property type="entry name" value="Transl_B-barrel_sf"/>
</dbReference>
<dbReference type="SMART" id="SM00889">
    <property type="entry name" value="EFG_IV"/>
    <property type="match status" value="1"/>
</dbReference>
<feature type="domain" description="Tr-type G" evidence="7">
    <location>
        <begin position="94"/>
        <end position="395"/>
    </location>
</feature>
<keyword evidence="2 6" id="KW-0547">Nucleotide-binding</keyword>
<keyword evidence="3 6" id="KW-0251">Elongation factor</keyword>
<dbReference type="Pfam" id="PF14492">
    <property type="entry name" value="EFG_III"/>
    <property type="match status" value="1"/>
</dbReference>
<dbReference type="Pfam" id="PF03764">
    <property type="entry name" value="EFG_IV"/>
    <property type="match status" value="1"/>
</dbReference>
<dbReference type="HAMAP" id="MF_00054_B">
    <property type="entry name" value="EF_G_EF_2_B"/>
    <property type="match status" value="1"/>
</dbReference>
<keyword evidence="5 6" id="KW-0342">GTP-binding</keyword>
<dbReference type="SUPFAM" id="SSF54980">
    <property type="entry name" value="EF-G C-terminal domain-like"/>
    <property type="match status" value="2"/>
</dbReference>
<dbReference type="FunFam" id="3.30.70.240:FF:000001">
    <property type="entry name" value="Elongation factor G"/>
    <property type="match status" value="1"/>
</dbReference>
<dbReference type="Proteomes" id="UP000245946">
    <property type="component" value="Unassembled WGS sequence"/>
</dbReference>
<dbReference type="AlphaFoldDB" id="A0A316ZGS6"/>
<dbReference type="GO" id="GO:0005739">
    <property type="term" value="C:mitochondrion"/>
    <property type="evidence" value="ECO:0007669"/>
    <property type="project" value="UniProtKB-SubCell"/>
</dbReference>
<dbReference type="PRINTS" id="PR00315">
    <property type="entry name" value="ELONGATNFCT"/>
</dbReference>
<evidence type="ECO:0000313" key="8">
    <source>
        <dbReference type="EMBL" id="PWN99515.1"/>
    </source>
</evidence>
<dbReference type="Pfam" id="PF00679">
    <property type="entry name" value="EFG_C"/>
    <property type="match status" value="1"/>
</dbReference>
<dbReference type="SUPFAM" id="SSF54211">
    <property type="entry name" value="Ribosomal protein S5 domain 2-like"/>
    <property type="match status" value="1"/>
</dbReference>
<evidence type="ECO:0000256" key="2">
    <source>
        <dbReference type="ARBA" id="ARBA00022741"/>
    </source>
</evidence>
<dbReference type="InterPro" id="IPR004161">
    <property type="entry name" value="EFTu-like_2"/>
</dbReference>
<dbReference type="CDD" id="cd04091">
    <property type="entry name" value="mtEFG1_II_like"/>
    <property type="match status" value="1"/>
</dbReference>
<evidence type="ECO:0000313" key="9">
    <source>
        <dbReference type="Proteomes" id="UP000245946"/>
    </source>
</evidence>
<sequence length="843" mass="91078">MLSPMMRSRLGTQCLHASSSRSAAAVPLATRSLCIAAGPTPRRGGASRRSLRLPAAATPALVRFAGSASGALAPGVSVPDPTIVLSGPEAARMARQRNIGIAAHIDSGKTTVTERVLFYTGRINQIHEVRGRDNVGAKMDHMELEREKGITIQSAATYCSWMATPPTETGTVSGDVGSGETAGKEEFRMNIIDTPGHVDFTIEVERALRVLDGAVLVLCAASGVQSQTITVDRQMRRYSVPRISFINKMDRAGANPFRVIEQLRSKLKCTAAAVQVPIGSEGGFEGVVDLVRWKSVWNEGDMGIVVRESDDIPAEVLEFAKAKRQELIETLADVDDEMAEIFIEEREPTIAELAGAIRRSTIACKFSPVFMGTAMKNKGVQAMLDGVCAYLPNPAEVPATAMDISTKAIKGAQEQAAQAATDSGADEEAVEAARKGASLPPVALSPSSEAPLVGLAFKLEEGRYGQLTYLRVYQGTLKRGNMLFNARTGKKVKVPRLVRMHSNDMEDVDSVGAGEICAMFGVDCSSGDTFTDGTTTLSMTSMFVPEPVISLALAPETKDAGGANFSRALNRFQKEDPTFRVHVDSESSETIISGMGELHLEIYVERMRREYNVPCTTGKPRVAFREAISSRADFAYTHKKQTGGAGQFGRVMGYIEPMTMDEETGKDVAFENRVMGGSIPNGYFPACEKGFMDALEKGMLSGHPVTGVRFVLEDGAAHSVDSSELAFRLATAGAFREAFSKAGPVILEPKMTVEVVAPTEFQGAVIGALNQRKGTIEDTEVREDEFTLTAEVSLNDMFGYSSQLRGLTQGKGEFSMELRNYQPVMTNIQRDMEAEYKKQLSKK</sequence>
<feature type="binding site" evidence="6">
    <location>
        <begin position="103"/>
        <end position="110"/>
    </location>
    <ligand>
        <name>GTP</name>
        <dbReference type="ChEBI" id="CHEBI:37565"/>
    </ligand>
</feature>
<dbReference type="EMBL" id="KZ819288">
    <property type="protein sequence ID" value="PWN99515.1"/>
    <property type="molecule type" value="Genomic_DNA"/>
</dbReference>
<dbReference type="SMART" id="SM00838">
    <property type="entry name" value="EFG_C"/>
    <property type="match status" value="1"/>
</dbReference>
<organism evidence="8 9">
    <name type="scientific">Tilletiopsis washingtonensis</name>
    <dbReference type="NCBI Taxonomy" id="58919"/>
    <lineage>
        <taxon>Eukaryota</taxon>
        <taxon>Fungi</taxon>
        <taxon>Dikarya</taxon>
        <taxon>Basidiomycota</taxon>
        <taxon>Ustilaginomycotina</taxon>
        <taxon>Exobasidiomycetes</taxon>
        <taxon>Entylomatales</taxon>
        <taxon>Entylomatales incertae sedis</taxon>
        <taxon>Tilletiopsis</taxon>
    </lineage>
</organism>
<dbReference type="FunFam" id="2.40.30.10:FF:000022">
    <property type="entry name" value="Elongation factor G, mitochondrial"/>
    <property type="match status" value="1"/>
</dbReference>
<evidence type="ECO:0000256" key="4">
    <source>
        <dbReference type="ARBA" id="ARBA00022917"/>
    </source>
</evidence>
<dbReference type="InterPro" id="IPR041095">
    <property type="entry name" value="EFG_II"/>
</dbReference>
<dbReference type="GO" id="GO:0003746">
    <property type="term" value="F:translation elongation factor activity"/>
    <property type="evidence" value="ECO:0007669"/>
    <property type="project" value="UniProtKB-UniRule"/>
</dbReference>
<comment type="function">
    <text evidence="6">Mitochondrial GTPase that catalyzes the GTP-dependent ribosomal translocation step during translation elongation. During this step, the ribosome changes from the pre-translocational (PRE) to the post-translocational (POST) state as the newly formed A-site-bound peptidyl-tRNA and P-site-bound deacylated tRNA move to the P and E sites, respectively. Catalyzes the coordinated movement of the two tRNA molecules, the mRNA and conformational changes in the ribosome.</text>
</comment>
<keyword evidence="6" id="KW-0496">Mitochondrion</keyword>
<gene>
    <name evidence="6" type="primary">MEF1</name>
    <name evidence="8" type="ORF">FA09DRAFT_306348</name>
</gene>
<dbReference type="STRING" id="58919.A0A316ZGS6"/>
<dbReference type="PANTHER" id="PTHR43636">
    <property type="entry name" value="ELONGATION FACTOR G, MITOCHONDRIAL"/>
    <property type="match status" value="1"/>
</dbReference>
<keyword evidence="9" id="KW-1185">Reference proteome</keyword>
<feature type="binding site" evidence="6">
    <location>
        <begin position="193"/>
        <end position="197"/>
    </location>
    <ligand>
        <name>GTP</name>
        <dbReference type="ChEBI" id="CHEBI:37565"/>
    </ligand>
</feature>
<dbReference type="FunFam" id="3.30.230.10:FF:000003">
    <property type="entry name" value="Elongation factor G"/>
    <property type="match status" value="1"/>
</dbReference>
<dbReference type="CDD" id="cd01434">
    <property type="entry name" value="EFG_mtEFG1_IV"/>
    <property type="match status" value="1"/>
</dbReference>